<proteinExistence type="predicted"/>
<dbReference type="AlphaFoldDB" id="A0A859DQH7"/>
<sequence>MKRQVKNNLLLRIVLEFVVGIIISMVLCCILIFIGYFHTHSADLTAYTVRFFQFPIYEITTTGGKMTGTALNQNMSVISIIFSVVCIIIFEAIHFVKAKKQHSEA</sequence>
<dbReference type="InterPro" id="IPR046007">
    <property type="entry name" value="DUF5963"/>
</dbReference>
<reference evidence="2 3" key="1">
    <citation type="submission" date="2019-11" db="EMBL/GenBank/DDBJ databases">
        <authorList>
            <person name="Ren C."/>
            <person name="Wang H."/>
            <person name="Xu Y."/>
        </authorList>
    </citation>
    <scope>NUCLEOTIDE SEQUENCE [LARGE SCALE GENOMIC DNA]</scope>
    <source>
        <strain evidence="2 3">LBM 19010</strain>
    </source>
</reference>
<evidence type="ECO:0000313" key="2">
    <source>
        <dbReference type="EMBL" id="QKN23705.1"/>
    </source>
</evidence>
<dbReference type="Proteomes" id="UP000501316">
    <property type="component" value="Chromosome"/>
</dbReference>
<evidence type="ECO:0000313" key="3">
    <source>
        <dbReference type="Proteomes" id="UP000501316"/>
    </source>
</evidence>
<keyword evidence="1" id="KW-0472">Membrane</keyword>
<dbReference type="NCBIfam" id="NF033904">
    <property type="entry name" value="LlsX_fam"/>
    <property type="match status" value="1"/>
</dbReference>
<feature type="transmembrane region" description="Helical" evidence="1">
    <location>
        <begin position="75"/>
        <end position="96"/>
    </location>
</feature>
<evidence type="ECO:0000256" key="1">
    <source>
        <dbReference type="SAM" id="Phobius"/>
    </source>
</evidence>
<keyword evidence="1" id="KW-0812">Transmembrane</keyword>
<keyword evidence="1" id="KW-1133">Transmembrane helix</keyword>
<organism evidence="2 3">
    <name type="scientific">Caproicibacterium lactatifermentans</name>
    <dbReference type="NCBI Taxonomy" id="2666138"/>
    <lineage>
        <taxon>Bacteria</taxon>
        <taxon>Bacillati</taxon>
        <taxon>Bacillota</taxon>
        <taxon>Clostridia</taxon>
        <taxon>Eubacteriales</taxon>
        <taxon>Oscillospiraceae</taxon>
        <taxon>Caproicibacterium</taxon>
    </lineage>
</organism>
<feature type="transmembrane region" description="Helical" evidence="1">
    <location>
        <begin position="9"/>
        <end position="37"/>
    </location>
</feature>
<gene>
    <name evidence="2" type="ORF">GJQ69_03960</name>
</gene>
<dbReference type="KEGG" id="clf:GJQ69_03960"/>
<accession>A0A859DQH7</accession>
<dbReference type="EMBL" id="CP046051">
    <property type="protein sequence ID" value="QKN23705.1"/>
    <property type="molecule type" value="Genomic_DNA"/>
</dbReference>
<protein>
    <submittedName>
        <fullName evidence="2">LlsX family protein</fullName>
    </submittedName>
</protein>
<name>A0A859DQH7_9FIRM</name>
<dbReference type="Pfam" id="PF19388">
    <property type="entry name" value="DUF5963"/>
    <property type="match status" value="1"/>
</dbReference>
<dbReference type="RefSeq" id="WP_086035966.1">
    <property type="nucleotide sequence ID" value="NZ_CP046051.1"/>
</dbReference>